<dbReference type="Gramene" id="CDF40558">
    <property type="protein sequence ID" value="CDF40558"/>
    <property type="gene ID" value="CHC_T00008607001"/>
</dbReference>
<evidence type="ECO:0000256" key="2">
    <source>
        <dbReference type="ARBA" id="ARBA00008869"/>
    </source>
</evidence>
<dbReference type="Pfam" id="PF00005">
    <property type="entry name" value="ABC_tran"/>
    <property type="match status" value="1"/>
</dbReference>
<dbReference type="OMA" id="RTIWSLF"/>
<dbReference type="OrthoDB" id="10255969at2759"/>
<keyword evidence="5 11" id="KW-0812">Transmembrane</keyword>
<evidence type="ECO:0000256" key="3">
    <source>
        <dbReference type="ARBA" id="ARBA00014334"/>
    </source>
</evidence>
<evidence type="ECO:0000256" key="6">
    <source>
        <dbReference type="ARBA" id="ARBA00022741"/>
    </source>
</evidence>
<dbReference type="EMBL" id="HG002201">
    <property type="protein sequence ID" value="CDF40558.1"/>
    <property type="molecule type" value="Genomic_DNA"/>
</dbReference>
<dbReference type="KEGG" id="ccp:CHC_T00008607001"/>
<dbReference type="GO" id="GO:0005319">
    <property type="term" value="F:lipid transporter activity"/>
    <property type="evidence" value="ECO:0007669"/>
    <property type="project" value="TreeGrafter"/>
</dbReference>
<evidence type="ECO:0000313" key="13">
    <source>
        <dbReference type="EMBL" id="CDF40558.1"/>
    </source>
</evidence>
<evidence type="ECO:0000256" key="7">
    <source>
        <dbReference type="ARBA" id="ARBA00022840"/>
    </source>
</evidence>
<dbReference type="Pfam" id="PF12698">
    <property type="entry name" value="ABC2_membrane_3"/>
    <property type="match status" value="1"/>
</dbReference>
<dbReference type="PhylomeDB" id="R7QS59"/>
<dbReference type="InterPro" id="IPR013525">
    <property type="entry name" value="ABC2_TM"/>
</dbReference>
<feature type="transmembrane region" description="Helical" evidence="11">
    <location>
        <begin position="272"/>
        <end position="298"/>
    </location>
</feature>
<evidence type="ECO:0000256" key="5">
    <source>
        <dbReference type="ARBA" id="ARBA00022692"/>
    </source>
</evidence>
<keyword evidence="8 11" id="KW-1133">Transmembrane helix</keyword>
<evidence type="ECO:0000256" key="4">
    <source>
        <dbReference type="ARBA" id="ARBA00022448"/>
    </source>
</evidence>
<evidence type="ECO:0000256" key="10">
    <source>
        <dbReference type="SAM" id="MobiDB-lite"/>
    </source>
</evidence>
<dbReference type="PROSITE" id="PS50893">
    <property type="entry name" value="ABC_TRANSPORTER_2"/>
    <property type="match status" value="1"/>
</dbReference>
<dbReference type="Proteomes" id="UP000012073">
    <property type="component" value="Unassembled WGS sequence"/>
</dbReference>
<keyword evidence="7" id="KW-0067">ATP-binding</keyword>
<gene>
    <name evidence="13" type="ORF">CHC_T00008607001</name>
</gene>
<keyword evidence="9 11" id="KW-0472">Membrane</keyword>
<feature type="transmembrane region" description="Helical" evidence="11">
    <location>
        <begin position="227"/>
        <end position="251"/>
    </location>
</feature>
<dbReference type="AlphaFoldDB" id="R7QS59"/>
<feature type="transmembrane region" description="Helical" evidence="11">
    <location>
        <begin position="310"/>
        <end position="330"/>
    </location>
</feature>
<feature type="transmembrane region" description="Helical" evidence="11">
    <location>
        <begin position="25"/>
        <end position="44"/>
    </location>
</feature>
<dbReference type="RefSeq" id="XP_005710852.1">
    <property type="nucleotide sequence ID" value="XM_005710795.1"/>
</dbReference>
<dbReference type="PANTHER" id="PTHR19229">
    <property type="entry name" value="ATP-BINDING CASSETTE TRANSPORTER SUBFAMILY A ABCA"/>
    <property type="match status" value="1"/>
</dbReference>
<dbReference type="InterPro" id="IPR017871">
    <property type="entry name" value="ABC_transporter-like_CS"/>
</dbReference>
<evidence type="ECO:0000256" key="1">
    <source>
        <dbReference type="ARBA" id="ARBA00004141"/>
    </source>
</evidence>
<feature type="domain" description="ABC transporter" evidence="12">
    <location>
        <begin position="530"/>
        <end position="761"/>
    </location>
</feature>
<keyword evidence="6" id="KW-0547">Nucleotide-binding</keyword>
<dbReference type="CDD" id="cd03263">
    <property type="entry name" value="ABC_subfamily_A"/>
    <property type="match status" value="1"/>
</dbReference>
<organism evidence="13 14">
    <name type="scientific">Chondrus crispus</name>
    <name type="common">Carrageen Irish moss</name>
    <name type="synonym">Polymorpha crispa</name>
    <dbReference type="NCBI Taxonomy" id="2769"/>
    <lineage>
        <taxon>Eukaryota</taxon>
        <taxon>Rhodophyta</taxon>
        <taxon>Florideophyceae</taxon>
        <taxon>Rhodymeniophycidae</taxon>
        <taxon>Gigartinales</taxon>
        <taxon>Gigartinaceae</taxon>
        <taxon>Chondrus</taxon>
    </lineage>
</organism>
<dbReference type="GO" id="GO:0140359">
    <property type="term" value="F:ABC-type transporter activity"/>
    <property type="evidence" value="ECO:0007669"/>
    <property type="project" value="InterPro"/>
</dbReference>
<evidence type="ECO:0000259" key="12">
    <source>
        <dbReference type="PROSITE" id="PS50893"/>
    </source>
</evidence>
<dbReference type="GO" id="GO:0016887">
    <property type="term" value="F:ATP hydrolysis activity"/>
    <property type="evidence" value="ECO:0007669"/>
    <property type="project" value="InterPro"/>
</dbReference>
<dbReference type="GO" id="GO:0005524">
    <property type="term" value="F:ATP binding"/>
    <property type="evidence" value="ECO:0007669"/>
    <property type="project" value="UniProtKB-KW"/>
</dbReference>
<name>R7QS59_CHOCR</name>
<dbReference type="InterPro" id="IPR003439">
    <property type="entry name" value="ABC_transporter-like_ATP-bd"/>
</dbReference>
<keyword evidence="14" id="KW-1185">Reference proteome</keyword>
<evidence type="ECO:0000256" key="11">
    <source>
        <dbReference type="SAM" id="Phobius"/>
    </source>
</evidence>
<dbReference type="InterPro" id="IPR027417">
    <property type="entry name" value="P-loop_NTPase"/>
</dbReference>
<evidence type="ECO:0000256" key="9">
    <source>
        <dbReference type="ARBA" id="ARBA00023136"/>
    </source>
</evidence>
<proteinExistence type="inferred from homology"/>
<dbReference type="InterPro" id="IPR003593">
    <property type="entry name" value="AAA+_ATPase"/>
</dbReference>
<dbReference type="Gene3D" id="3.40.50.300">
    <property type="entry name" value="P-loop containing nucleotide triphosphate hydrolases"/>
    <property type="match status" value="1"/>
</dbReference>
<dbReference type="GO" id="GO:0016020">
    <property type="term" value="C:membrane"/>
    <property type="evidence" value="ECO:0007669"/>
    <property type="project" value="UniProtKB-SubCell"/>
</dbReference>
<feature type="transmembrane region" description="Helical" evidence="11">
    <location>
        <begin position="425"/>
        <end position="442"/>
    </location>
</feature>
<comment type="subcellular location">
    <subcellularLocation>
        <location evidence="1">Membrane</location>
        <topology evidence="1">Multi-pass membrane protein</topology>
    </subcellularLocation>
</comment>
<dbReference type="GeneID" id="17318567"/>
<protein>
    <recommendedName>
        <fullName evidence="3">Probable ATP-dependent transporter ycf16</fullName>
    </recommendedName>
</protein>
<dbReference type="InterPro" id="IPR026082">
    <property type="entry name" value="ABCA"/>
</dbReference>
<dbReference type="STRING" id="2769.R7QS59"/>
<comment type="similarity">
    <text evidence="2">Belongs to the ABC transporter superfamily. ABCA family.</text>
</comment>
<dbReference type="SUPFAM" id="SSF52540">
    <property type="entry name" value="P-loop containing nucleoside triphosphate hydrolases"/>
    <property type="match status" value="1"/>
</dbReference>
<dbReference type="PROSITE" id="PS00211">
    <property type="entry name" value="ABC_TRANSPORTER_1"/>
    <property type="match status" value="1"/>
</dbReference>
<feature type="transmembrane region" description="Helical" evidence="11">
    <location>
        <begin position="342"/>
        <end position="362"/>
    </location>
</feature>
<evidence type="ECO:0000256" key="8">
    <source>
        <dbReference type="ARBA" id="ARBA00022989"/>
    </source>
</evidence>
<feature type="region of interest" description="Disordered" evidence="10">
    <location>
        <begin position="478"/>
        <end position="514"/>
    </location>
</feature>
<accession>R7QS59</accession>
<dbReference type="FunFam" id="3.40.50.300:FF:000335">
    <property type="entry name" value="ATP binding cassette subfamily A member 5"/>
    <property type="match status" value="1"/>
</dbReference>
<dbReference type="SMART" id="SM00382">
    <property type="entry name" value="AAA"/>
    <property type="match status" value="1"/>
</dbReference>
<sequence length="868" mass="96208">MAFRHYAFATRILVKKNVLLSLRDISPLIVTVSSAFFSMLILYFSQISIDNGDSFEPEKLDTPDPNSHPLVGVPRCVPHSFDDCWTLAYVPDNDDVKRWVFQVASRSNIPEAEIIKFSDDDALNQHFRKNPNRTQAAYIFDQDSLNAYHTDNNVQFIVQYNDTNQDEFPLGSTDFHTRTVLPAMIHTMNLVLMTELLGKDVNININTSVFPHPPIITSVDTGALDSFGLYGALLTFGVYFLALVFFLYKIVEERERGLRDAMKLAGQFQSQHYISWGIPYIVLTLVLTLLLIAFGHIFSFKFFEVHDFSVYFLTMYLFALSILGWMMLVATLTRRSESVSTVAFNLFIFGYVISNTGLIVYATDDNGKPLVGDNVLFLRQLFAIAPSTMYIKALEDANVLANIGKKLTFASAGTYTTIFPIKDCWLWMLASGLITFILSIYLDNVLPSKHGAPLGYTYFLQPSYWGLGKNREAVFNDSHGKDHASTSDSDEALGAHGKAHHQTYNPDAEDEDVRAEREAVLSGSRDTAPLVIKNISKNFGSLAAVDDVSFSVKKNTAFALLGHNGAGKSTLFNMLVTSLAPSHGDASIFGLSVRKDQAQVRKLLGVCPQFDIFWDNLTGAEHIEIFAALKGLDKKRRAAEIAERLADVHLTKQANIRAGSYSGGMQRRLSVAISLTGDPKIVLLDECTSGADPLVRRDLWGTIERAKRGRVVFMITHSIAEAQHIAGHNAIGIMAKGKLRVLGKAMHLKSKFGAGYTLLAKLKHENTAASLAAALSVVCPGAALSSLKPGENEEFLASYSLPRHGLEAEIIQAVRVLEERGEEFGVSDYSLNSADLADVFKSITSLSEDTHEEDIVEKKKCRLCCWRK</sequence>
<keyword evidence="4" id="KW-0813">Transport</keyword>
<reference evidence="14" key="1">
    <citation type="journal article" date="2013" name="Proc. Natl. Acad. Sci. U.S.A.">
        <title>Genome structure and metabolic features in the red seaweed Chondrus crispus shed light on evolution of the Archaeplastida.</title>
        <authorList>
            <person name="Collen J."/>
            <person name="Porcel B."/>
            <person name="Carre W."/>
            <person name="Ball S.G."/>
            <person name="Chaparro C."/>
            <person name="Tonon T."/>
            <person name="Barbeyron T."/>
            <person name="Michel G."/>
            <person name="Noel B."/>
            <person name="Valentin K."/>
            <person name="Elias M."/>
            <person name="Artiguenave F."/>
            <person name="Arun A."/>
            <person name="Aury J.M."/>
            <person name="Barbosa-Neto J.F."/>
            <person name="Bothwell J.H."/>
            <person name="Bouget F.Y."/>
            <person name="Brillet L."/>
            <person name="Cabello-Hurtado F."/>
            <person name="Capella-Gutierrez S."/>
            <person name="Charrier B."/>
            <person name="Cladiere L."/>
            <person name="Cock J.M."/>
            <person name="Coelho S.M."/>
            <person name="Colleoni C."/>
            <person name="Czjzek M."/>
            <person name="Da Silva C."/>
            <person name="Delage L."/>
            <person name="Denoeud F."/>
            <person name="Deschamps P."/>
            <person name="Dittami S.M."/>
            <person name="Gabaldon T."/>
            <person name="Gachon C.M."/>
            <person name="Groisillier A."/>
            <person name="Herve C."/>
            <person name="Jabbari K."/>
            <person name="Katinka M."/>
            <person name="Kloareg B."/>
            <person name="Kowalczyk N."/>
            <person name="Labadie K."/>
            <person name="Leblanc C."/>
            <person name="Lopez P.J."/>
            <person name="McLachlan D.H."/>
            <person name="Meslet-Cladiere L."/>
            <person name="Moustafa A."/>
            <person name="Nehr Z."/>
            <person name="Nyvall Collen P."/>
            <person name="Panaud O."/>
            <person name="Partensky F."/>
            <person name="Poulain J."/>
            <person name="Rensing S.A."/>
            <person name="Rousvoal S."/>
            <person name="Samson G."/>
            <person name="Symeonidi A."/>
            <person name="Weissenbach J."/>
            <person name="Zambounis A."/>
            <person name="Wincker P."/>
            <person name="Boyen C."/>
        </authorList>
    </citation>
    <scope>NUCLEOTIDE SEQUENCE [LARGE SCALE GENOMIC DNA]</scope>
    <source>
        <strain evidence="14">cv. Stackhouse</strain>
    </source>
</reference>
<evidence type="ECO:0000313" key="14">
    <source>
        <dbReference type="Proteomes" id="UP000012073"/>
    </source>
</evidence>